<reference evidence="2 3" key="1">
    <citation type="journal article" date="2016" name="BMC Genomics">
        <title>Comparative genomics reveals Cyclospora cayetanensis possesses coccidia-like metabolism and invasion components but unique surface antigens.</title>
        <authorList>
            <person name="Liu S."/>
            <person name="Wang L."/>
            <person name="Zheng H."/>
            <person name="Xu Z."/>
            <person name="Roellig D.M."/>
            <person name="Li N."/>
            <person name="Frace M.A."/>
            <person name="Tang K."/>
            <person name="Arrowood M.J."/>
            <person name="Moss D.M."/>
            <person name="Zhang L."/>
            <person name="Feng Y."/>
            <person name="Xiao L."/>
        </authorList>
    </citation>
    <scope>NUCLEOTIDE SEQUENCE [LARGE SCALE GENOMIC DNA]</scope>
    <source>
        <strain evidence="2 3">CHN_HEN01</strain>
    </source>
</reference>
<evidence type="ECO:0000313" key="2">
    <source>
        <dbReference type="EMBL" id="OEH77511.1"/>
    </source>
</evidence>
<gene>
    <name evidence="2" type="ORF">cyc_07820</name>
</gene>
<organism evidence="2 3">
    <name type="scientific">Cyclospora cayetanensis</name>
    <dbReference type="NCBI Taxonomy" id="88456"/>
    <lineage>
        <taxon>Eukaryota</taxon>
        <taxon>Sar</taxon>
        <taxon>Alveolata</taxon>
        <taxon>Apicomplexa</taxon>
        <taxon>Conoidasida</taxon>
        <taxon>Coccidia</taxon>
        <taxon>Eucoccidiorida</taxon>
        <taxon>Eimeriorina</taxon>
        <taxon>Eimeriidae</taxon>
        <taxon>Cyclospora</taxon>
    </lineage>
</organism>
<dbReference type="InParanoid" id="A0A1D3D226"/>
<sequence>MFALPRLLPLTSREARDRGLRKKAARLELLERHDRASKSRAPGSSTQAHRPTSRGFPASAWTQSIPLSCFPLEAVIAETSLALFLLPHSPATPLLAGSLAAERVQHARSSSKAHPAAAALSDSHKDRQKSSNACLLLRELLQPTQS</sequence>
<proteinExistence type="predicted"/>
<dbReference type="VEuPathDB" id="ToxoDB:cyc_07820"/>
<evidence type="ECO:0000313" key="3">
    <source>
        <dbReference type="Proteomes" id="UP000095192"/>
    </source>
</evidence>
<dbReference type="EMBL" id="JROU02001075">
    <property type="protein sequence ID" value="OEH77511.1"/>
    <property type="molecule type" value="Genomic_DNA"/>
</dbReference>
<evidence type="ECO:0000256" key="1">
    <source>
        <dbReference type="SAM" id="MobiDB-lite"/>
    </source>
</evidence>
<comment type="caution">
    <text evidence="2">The sequence shown here is derived from an EMBL/GenBank/DDBJ whole genome shotgun (WGS) entry which is preliminary data.</text>
</comment>
<accession>A0A1D3D226</accession>
<protein>
    <submittedName>
        <fullName evidence="2">Uncharacterized protein</fullName>
    </submittedName>
</protein>
<dbReference type="Proteomes" id="UP000095192">
    <property type="component" value="Unassembled WGS sequence"/>
</dbReference>
<feature type="region of interest" description="Disordered" evidence="1">
    <location>
        <begin position="104"/>
        <end position="130"/>
    </location>
</feature>
<keyword evidence="3" id="KW-1185">Reference proteome</keyword>
<feature type="compositionally biased region" description="Basic and acidic residues" evidence="1">
    <location>
        <begin position="28"/>
        <end position="37"/>
    </location>
</feature>
<dbReference type="AlphaFoldDB" id="A0A1D3D226"/>
<feature type="region of interest" description="Disordered" evidence="1">
    <location>
        <begin position="28"/>
        <end position="58"/>
    </location>
</feature>
<name>A0A1D3D226_9EIME</name>